<feature type="domain" description="Glycosyltransferase 2-like" evidence="5">
    <location>
        <begin position="46"/>
        <end position="209"/>
    </location>
</feature>
<accession>A0ABV2LDZ3</accession>
<protein>
    <submittedName>
        <fullName evidence="6">Cellulose synthase/poly-beta-1,6-N-acetylglucosamine synthase-like glycosyltransferase</fullName>
    </submittedName>
</protein>
<dbReference type="Proteomes" id="UP001549097">
    <property type="component" value="Unassembled WGS sequence"/>
</dbReference>
<evidence type="ECO:0000259" key="5">
    <source>
        <dbReference type="Pfam" id="PF00535"/>
    </source>
</evidence>
<keyword evidence="2" id="KW-0328">Glycosyltransferase</keyword>
<evidence type="ECO:0000256" key="2">
    <source>
        <dbReference type="ARBA" id="ARBA00022676"/>
    </source>
</evidence>
<dbReference type="CDD" id="cd06423">
    <property type="entry name" value="CESA_like"/>
    <property type="match status" value="1"/>
</dbReference>
<comment type="caution">
    <text evidence="6">The sequence shown here is derived from an EMBL/GenBank/DDBJ whole genome shotgun (WGS) entry which is preliminary data.</text>
</comment>
<dbReference type="Gene3D" id="3.90.550.10">
    <property type="entry name" value="Spore Coat Polysaccharide Biosynthesis Protein SpsA, Chain A"/>
    <property type="match status" value="1"/>
</dbReference>
<evidence type="ECO:0000256" key="4">
    <source>
        <dbReference type="SAM" id="Phobius"/>
    </source>
</evidence>
<evidence type="ECO:0000313" key="6">
    <source>
        <dbReference type="EMBL" id="MET3726821.1"/>
    </source>
</evidence>
<reference evidence="6 7" key="1">
    <citation type="submission" date="2024-06" db="EMBL/GenBank/DDBJ databases">
        <title>Genomic Encyclopedia of Type Strains, Phase IV (KMG-IV): sequencing the most valuable type-strain genomes for metagenomic binning, comparative biology and taxonomic classification.</title>
        <authorList>
            <person name="Goeker M."/>
        </authorList>
    </citation>
    <scope>NUCLEOTIDE SEQUENCE [LARGE SCALE GENOMIC DNA]</scope>
    <source>
        <strain evidence="6 7">DSM 100124</strain>
    </source>
</reference>
<evidence type="ECO:0000313" key="7">
    <source>
        <dbReference type="Proteomes" id="UP001549097"/>
    </source>
</evidence>
<dbReference type="PANTHER" id="PTHR43630:SF1">
    <property type="entry name" value="POLY-BETA-1,6-N-ACETYL-D-GLUCOSAMINE SYNTHASE"/>
    <property type="match status" value="1"/>
</dbReference>
<organism evidence="6 7">
    <name type="scientific">Fictibacillus halophilus</name>
    <dbReference type="NCBI Taxonomy" id="1610490"/>
    <lineage>
        <taxon>Bacteria</taxon>
        <taxon>Bacillati</taxon>
        <taxon>Bacillota</taxon>
        <taxon>Bacilli</taxon>
        <taxon>Bacillales</taxon>
        <taxon>Fictibacillaceae</taxon>
        <taxon>Fictibacillus</taxon>
    </lineage>
</organism>
<dbReference type="PANTHER" id="PTHR43630">
    <property type="entry name" value="POLY-BETA-1,6-N-ACETYL-D-GLUCOSAMINE SYNTHASE"/>
    <property type="match status" value="1"/>
</dbReference>
<keyword evidence="7" id="KW-1185">Reference proteome</keyword>
<dbReference type="RefSeq" id="WP_198768563.1">
    <property type="nucleotide sequence ID" value="NZ_JAEACF010000001.1"/>
</dbReference>
<gene>
    <name evidence="6" type="ORF">ABID52_000402</name>
</gene>
<feature type="transmembrane region" description="Helical" evidence="4">
    <location>
        <begin position="362"/>
        <end position="383"/>
    </location>
</feature>
<keyword evidence="4" id="KW-1133">Transmembrane helix</keyword>
<evidence type="ECO:0000256" key="3">
    <source>
        <dbReference type="ARBA" id="ARBA00022679"/>
    </source>
</evidence>
<comment type="similarity">
    <text evidence="1">Belongs to the glycosyltransferase 2 family.</text>
</comment>
<keyword evidence="4" id="KW-0472">Membrane</keyword>
<evidence type="ECO:0000256" key="1">
    <source>
        <dbReference type="ARBA" id="ARBA00006739"/>
    </source>
</evidence>
<name>A0ABV2LDZ3_9BACL</name>
<dbReference type="InterPro" id="IPR001173">
    <property type="entry name" value="Glyco_trans_2-like"/>
</dbReference>
<keyword evidence="4" id="KW-0812">Transmembrane</keyword>
<keyword evidence="3" id="KW-0808">Transferase</keyword>
<dbReference type="SUPFAM" id="SSF53448">
    <property type="entry name" value="Nucleotide-diphospho-sugar transferases"/>
    <property type="match status" value="1"/>
</dbReference>
<feature type="transmembrane region" description="Helical" evidence="4">
    <location>
        <begin position="326"/>
        <end position="350"/>
    </location>
</feature>
<proteinExistence type="inferred from homology"/>
<sequence length="448" mass="51968">MIFYLTLIVIALCTLLPLLHMCNSLPFLNKRKMNINKFNYKEKGISILIPCFNEERILDLTIRGMNRIEYQNKEVIYINDGSTDLTMEKLHSLLNLQPIDMTGSERLKHMPIRSTYQSLLFPNVYVIDKLNGGKADSLNAGIEYASKELIITLDADSILANDSLDLINQAFQDQNVVAAGGMVHILQGRKENFRLSFRQKHIIRFQIFEYFKGFYIYKSSLAKLNALAIISGAFGVFDKETLFTIGGYRKTLGEDIDITLRLQYFIQKNRSKKVLFLPEAVCYTECPENWSDLFKQRIRWQKAFIDCVFKFAGSLIKSVFTKRLSFFFLIEAFVVGTLATYFTIVSLAMLCFVNEENTIYSLWSYIIISTMLNGIYSLTAVYIANHHGQKFSHYDKFRLVNTIILDLAIFRFITFLFIMIGTILYFFNRHDWNKVTRTGRVYQIEKAS</sequence>
<dbReference type="EMBL" id="JBEPMP010000001">
    <property type="protein sequence ID" value="MET3726821.1"/>
    <property type="molecule type" value="Genomic_DNA"/>
</dbReference>
<dbReference type="Pfam" id="PF00535">
    <property type="entry name" value="Glycos_transf_2"/>
    <property type="match status" value="1"/>
</dbReference>
<dbReference type="InterPro" id="IPR029044">
    <property type="entry name" value="Nucleotide-diphossugar_trans"/>
</dbReference>
<feature type="transmembrane region" description="Helical" evidence="4">
    <location>
        <begin position="403"/>
        <end position="427"/>
    </location>
</feature>